<feature type="region of interest" description="Disordered" evidence="1">
    <location>
        <begin position="34"/>
        <end position="114"/>
    </location>
</feature>
<feature type="region of interest" description="Disordered" evidence="1">
    <location>
        <begin position="141"/>
        <end position="311"/>
    </location>
</feature>
<evidence type="ECO:0000256" key="1">
    <source>
        <dbReference type="SAM" id="MobiDB-lite"/>
    </source>
</evidence>
<feature type="compositionally biased region" description="Basic and acidic residues" evidence="1">
    <location>
        <begin position="151"/>
        <end position="161"/>
    </location>
</feature>
<feature type="compositionally biased region" description="Low complexity" evidence="1">
    <location>
        <begin position="283"/>
        <end position="295"/>
    </location>
</feature>
<feature type="compositionally biased region" description="Low complexity" evidence="1">
    <location>
        <begin position="181"/>
        <end position="191"/>
    </location>
</feature>
<name>A0A9P5XCN5_9AGAR</name>
<dbReference type="Proteomes" id="UP000807342">
    <property type="component" value="Unassembled WGS sequence"/>
</dbReference>
<feature type="compositionally biased region" description="Low complexity" evidence="1">
    <location>
        <begin position="261"/>
        <end position="276"/>
    </location>
</feature>
<organism evidence="2 3">
    <name type="scientific">Macrolepiota fuliginosa MF-IS2</name>
    <dbReference type="NCBI Taxonomy" id="1400762"/>
    <lineage>
        <taxon>Eukaryota</taxon>
        <taxon>Fungi</taxon>
        <taxon>Dikarya</taxon>
        <taxon>Basidiomycota</taxon>
        <taxon>Agaricomycotina</taxon>
        <taxon>Agaricomycetes</taxon>
        <taxon>Agaricomycetidae</taxon>
        <taxon>Agaricales</taxon>
        <taxon>Agaricineae</taxon>
        <taxon>Agaricaceae</taxon>
        <taxon>Macrolepiota</taxon>
    </lineage>
</organism>
<evidence type="ECO:0000313" key="3">
    <source>
        <dbReference type="Proteomes" id="UP000807342"/>
    </source>
</evidence>
<accession>A0A9P5XCN5</accession>
<evidence type="ECO:0000313" key="2">
    <source>
        <dbReference type="EMBL" id="KAF9448938.1"/>
    </source>
</evidence>
<comment type="caution">
    <text evidence="2">The sequence shown here is derived from an EMBL/GenBank/DDBJ whole genome shotgun (WGS) entry which is preliminary data.</text>
</comment>
<feature type="compositionally biased region" description="Basic and acidic residues" evidence="1">
    <location>
        <begin position="46"/>
        <end position="55"/>
    </location>
</feature>
<feature type="compositionally biased region" description="Basic and acidic residues" evidence="1">
    <location>
        <begin position="331"/>
        <end position="340"/>
    </location>
</feature>
<dbReference type="AlphaFoldDB" id="A0A9P5XCN5"/>
<feature type="region of interest" description="Disordered" evidence="1">
    <location>
        <begin position="326"/>
        <end position="382"/>
    </location>
</feature>
<feature type="compositionally biased region" description="Polar residues" evidence="1">
    <location>
        <begin position="223"/>
        <end position="234"/>
    </location>
</feature>
<reference evidence="2" key="1">
    <citation type="submission" date="2020-11" db="EMBL/GenBank/DDBJ databases">
        <authorList>
            <consortium name="DOE Joint Genome Institute"/>
            <person name="Ahrendt S."/>
            <person name="Riley R."/>
            <person name="Andreopoulos W."/>
            <person name="Labutti K."/>
            <person name="Pangilinan J."/>
            <person name="Ruiz-Duenas F.J."/>
            <person name="Barrasa J.M."/>
            <person name="Sanchez-Garcia M."/>
            <person name="Camarero S."/>
            <person name="Miyauchi S."/>
            <person name="Serrano A."/>
            <person name="Linde D."/>
            <person name="Babiker R."/>
            <person name="Drula E."/>
            <person name="Ayuso-Fernandez I."/>
            <person name="Pacheco R."/>
            <person name="Padilla G."/>
            <person name="Ferreira P."/>
            <person name="Barriuso J."/>
            <person name="Kellner H."/>
            <person name="Castanera R."/>
            <person name="Alfaro M."/>
            <person name="Ramirez L."/>
            <person name="Pisabarro A.G."/>
            <person name="Kuo A."/>
            <person name="Tritt A."/>
            <person name="Lipzen A."/>
            <person name="He G."/>
            <person name="Yan M."/>
            <person name="Ng V."/>
            <person name="Cullen D."/>
            <person name="Martin F."/>
            <person name="Rosso M.-N."/>
            <person name="Henrissat B."/>
            <person name="Hibbett D."/>
            <person name="Martinez A.T."/>
            <person name="Grigoriev I.V."/>
        </authorList>
    </citation>
    <scope>NUCLEOTIDE SEQUENCE</scope>
    <source>
        <strain evidence="2">MF-IS2</strain>
    </source>
</reference>
<feature type="compositionally biased region" description="Basic residues" evidence="1">
    <location>
        <begin position="341"/>
        <end position="353"/>
    </location>
</feature>
<dbReference type="EMBL" id="MU151145">
    <property type="protein sequence ID" value="KAF9448938.1"/>
    <property type="molecule type" value="Genomic_DNA"/>
</dbReference>
<protein>
    <submittedName>
        <fullName evidence="2">Uncharacterized protein</fullName>
    </submittedName>
</protein>
<proteinExistence type="predicted"/>
<sequence>MEKYIGEINSRGESLYSSAATRLKQLPRAGIFEDLGSSFKPSQSKMLEKNQDTAGKKRTPSVHYSDSDFGSEDEMDCLSQNTEADEKTVLDKVKPTSGSRQLSSYHPDVLNGRSKTLKGLKFNKKKSMNVGVDVDVNVEEPLSSQYKPRAKAKESRRRDGTDIESADDEGTYKNTRKLKNTLSTSTLASTSNDAPTTARPKVRPRPITRPPPPSAGEDVDSLFGTSTKKTGTRTLSSIPPPSLSSSNKDSKCASPPYNADLSSGSLGSTSTTSSSSHPPPPSSSFTSTILSSGSGPRLPQKFPTFSPLNSPATKRSIAVAAKSFPDLSPLSKDKDKDTRVSKGKGRGKGKRKAVTRDLQPFPMSTQDLDGISALEEDDDSDVDVRHARKRRYQGDNEPLYVFVQLRNNMDPTCFIVLWTRWIYTKRKIHVRPISPLLFHHNLNPRI</sequence>
<keyword evidence="3" id="KW-1185">Reference proteome</keyword>
<feature type="compositionally biased region" description="Basic and acidic residues" evidence="1">
    <location>
        <begin position="84"/>
        <end position="94"/>
    </location>
</feature>
<gene>
    <name evidence="2" type="ORF">P691DRAFT_592040</name>
</gene>